<dbReference type="STRING" id="1296096.A0A1B9HUM2"/>
<evidence type="ECO:0000256" key="5">
    <source>
        <dbReference type="ARBA" id="ARBA00023242"/>
    </source>
</evidence>
<keyword evidence="2" id="KW-0597">Phosphoprotein</keyword>
<evidence type="ECO:0000313" key="8">
    <source>
        <dbReference type="EMBL" id="WWC68250.1"/>
    </source>
</evidence>
<dbReference type="AlphaFoldDB" id="A0A1B9HUM2"/>
<keyword evidence="5" id="KW-0539">Nucleus</keyword>
<organism evidence="7">
    <name type="scientific">Kwoniella pini CBS 10737</name>
    <dbReference type="NCBI Taxonomy" id="1296096"/>
    <lineage>
        <taxon>Eukaryota</taxon>
        <taxon>Fungi</taxon>
        <taxon>Dikarya</taxon>
        <taxon>Basidiomycota</taxon>
        <taxon>Agaricomycotina</taxon>
        <taxon>Tremellomycetes</taxon>
        <taxon>Tremellales</taxon>
        <taxon>Cryptococcaceae</taxon>
        <taxon>Kwoniella</taxon>
    </lineage>
</organism>
<feature type="compositionally biased region" description="Polar residues" evidence="6">
    <location>
        <begin position="57"/>
        <end position="67"/>
    </location>
</feature>
<dbReference type="OrthoDB" id="412109at2759"/>
<proteinExistence type="predicted"/>
<keyword evidence="3" id="KW-0677">Repeat</keyword>
<sequence length="371" mass="43778">MAPLDRSSEYQDIKGSKIRMKETKSEKADRLYRKEQKRQAREASRISRANGYAVSPPRQNRSGSISPPRNPIKRTYPEDNDEEIEGSGEWMGGFGRRAKEELEKREWQDKLNWMSRGFDEDPFFNGSFDDFEDIHIPKRFREAAGLSGLAGPGPSTFASRRRAADEVDLNGGLAPPLGRMTDEEYTEWIREGMYRIKHKSEIEASERRRKEIEEKERLKEMEREKAEKEEEKKIKSLKKQKGLNEEKKRKDQRRRWVDRWKNLTERDNDIVELQLSFDDIPWPIHRMTNDITIDQLNLENIRNFVYAVAEDSAENEKVDLRKTVRDAIRNYHPDRFNSRILIRVRDKDKDLVKEAVVLVSGLLNDLVREVR</sequence>
<evidence type="ECO:0000313" key="9">
    <source>
        <dbReference type="Proteomes" id="UP000094020"/>
    </source>
</evidence>
<dbReference type="GeneID" id="30175101"/>
<dbReference type="RefSeq" id="XP_019008177.1">
    <property type="nucleotide sequence ID" value="XM_019158431.1"/>
</dbReference>
<name>A0A1B9HUM2_9TREE</name>
<keyword evidence="4" id="KW-0040">ANK repeat</keyword>
<evidence type="ECO:0000313" key="7">
    <source>
        <dbReference type="EMBL" id="OCF46958.1"/>
    </source>
</evidence>
<evidence type="ECO:0000256" key="3">
    <source>
        <dbReference type="ARBA" id="ARBA00022737"/>
    </source>
</evidence>
<reference evidence="7" key="1">
    <citation type="submission" date="2013-07" db="EMBL/GenBank/DDBJ databases">
        <title>The Genome Sequence of Cryptococcus pinus CBS10737.</title>
        <authorList>
            <consortium name="The Broad Institute Genome Sequencing Platform"/>
            <person name="Cuomo C."/>
            <person name="Litvintseva A."/>
            <person name="Chen Y."/>
            <person name="Heitman J."/>
            <person name="Sun S."/>
            <person name="Springer D."/>
            <person name="Dromer F."/>
            <person name="Young S.K."/>
            <person name="Zeng Q."/>
            <person name="Gargeya S."/>
            <person name="Fitzgerald M."/>
            <person name="Abouelleil A."/>
            <person name="Alvarado L."/>
            <person name="Berlin A.M."/>
            <person name="Chapman S.B."/>
            <person name="Dewar J."/>
            <person name="Goldberg J."/>
            <person name="Griggs A."/>
            <person name="Gujja S."/>
            <person name="Hansen M."/>
            <person name="Howarth C."/>
            <person name="Imamovic A."/>
            <person name="Larimer J."/>
            <person name="McCowan C."/>
            <person name="Murphy C."/>
            <person name="Pearson M."/>
            <person name="Priest M."/>
            <person name="Roberts A."/>
            <person name="Saif S."/>
            <person name="Shea T."/>
            <person name="Sykes S."/>
            <person name="Wortman J."/>
            <person name="Nusbaum C."/>
            <person name="Birren B."/>
        </authorList>
    </citation>
    <scope>NUCLEOTIDE SEQUENCE [LARGE SCALE GENOMIC DNA]</scope>
    <source>
        <strain evidence="7">CBS 10737</strain>
    </source>
</reference>
<feature type="compositionally biased region" description="Basic and acidic residues" evidence="6">
    <location>
        <begin position="218"/>
        <end position="234"/>
    </location>
</feature>
<reference evidence="8" key="4">
    <citation type="submission" date="2024-02" db="EMBL/GenBank/DDBJ databases">
        <title>Comparative genomics of Cryptococcus and Kwoniella reveals pathogenesis evolution and contrasting modes of karyotype evolution via chromosome fusion or intercentromeric recombination.</title>
        <authorList>
            <person name="Coelho M.A."/>
            <person name="David-Palma M."/>
            <person name="Shea T."/>
            <person name="Bowers K."/>
            <person name="McGinley-Smith S."/>
            <person name="Mohammad A.W."/>
            <person name="Gnirke A."/>
            <person name="Yurkov A.M."/>
            <person name="Nowrousian M."/>
            <person name="Sun S."/>
            <person name="Cuomo C.A."/>
            <person name="Heitman J."/>
        </authorList>
    </citation>
    <scope>NUCLEOTIDE SEQUENCE</scope>
    <source>
        <strain evidence="8">CBS 10737</strain>
    </source>
</reference>
<evidence type="ECO:0000256" key="6">
    <source>
        <dbReference type="SAM" id="MobiDB-lite"/>
    </source>
</evidence>
<dbReference type="GO" id="GO:0043124">
    <property type="term" value="P:negative regulation of canonical NF-kappaB signal transduction"/>
    <property type="evidence" value="ECO:0007669"/>
    <property type="project" value="InterPro"/>
</dbReference>
<comment type="subcellular location">
    <subcellularLocation>
        <location evidence="1">Nucleus</location>
    </subcellularLocation>
</comment>
<reference evidence="8" key="2">
    <citation type="submission" date="2013-07" db="EMBL/GenBank/DDBJ databases">
        <authorList>
            <consortium name="The Broad Institute Genome Sequencing Platform"/>
            <person name="Cuomo C."/>
            <person name="Litvintseva A."/>
            <person name="Chen Y."/>
            <person name="Heitman J."/>
            <person name="Sun S."/>
            <person name="Springer D."/>
            <person name="Dromer F."/>
            <person name="Young S.K."/>
            <person name="Zeng Q."/>
            <person name="Gargeya S."/>
            <person name="Fitzgerald M."/>
            <person name="Abouelleil A."/>
            <person name="Alvarado L."/>
            <person name="Berlin A.M."/>
            <person name="Chapman S.B."/>
            <person name="Dewar J."/>
            <person name="Goldberg J."/>
            <person name="Griggs A."/>
            <person name="Gujja S."/>
            <person name="Hansen M."/>
            <person name="Howarth C."/>
            <person name="Imamovic A."/>
            <person name="Larimer J."/>
            <person name="McCowan C."/>
            <person name="Murphy C."/>
            <person name="Pearson M."/>
            <person name="Priest M."/>
            <person name="Roberts A."/>
            <person name="Saif S."/>
            <person name="Shea T."/>
            <person name="Sykes S."/>
            <person name="Wortman J."/>
            <person name="Nusbaum C."/>
            <person name="Birren B."/>
        </authorList>
    </citation>
    <scope>NUCLEOTIDE SEQUENCE</scope>
    <source>
        <strain evidence="8">CBS 10737</strain>
    </source>
</reference>
<keyword evidence="9" id="KW-1185">Reference proteome</keyword>
<dbReference type="EMBL" id="CP144520">
    <property type="protein sequence ID" value="WWC68250.1"/>
    <property type="molecule type" value="Genomic_DNA"/>
</dbReference>
<protein>
    <submittedName>
        <fullName evidence="7">Uncharacterized protein</fullName>
    </submittedName>
</protein>
<evidence type="ECO:0000256" key="4">
    <source>
        <dbReference type="ARBA" id="ARBA00023043"/>
    </source>
</evidence>
<gene>
    <name evidence="7" type="ORF">I206_06732</name>
    <name evidence="8" type="ORF">I206_102173</name>
</gene>
<reference evidence="7" key="3">
    <citation type="submission" date="2016-07" db="EMBL/GenBank/DDBJ databases">
        <title>Evolution of pathogenesis and genome organization in the Tremellales.</title>
        <authorList>
            <person name="Cuomo C."/>
            <person name="Litvintseva A."/>
            <person name="Heitman J."/>
            <person name="Chen Y."/>
            <person name="Sun S."/>
            <person name="Springer D."/>
            <person name="Dromer F."/>
            <person name="Young S."/>
            <person name="Zeng Q."/>
            <person name="Chapman S."/>
            <person name="Gujja S."/>
            <person name="Saif S."/>
            <person name="Birren B."/>
        </authorList>
    </citation>
    <scope>NUCLEOTIDE SEQUENCE</scope>
    <source>
        <strain evidence="7">CBS 10737</strain>
    </source>
</reference>
<dbReference type="PANTHER" id="PTHR15263">
    <property type="entry name" value="I-KAPPA-B-LIKE PROTEIN IKBL"/>
    <property type="match status" value="1"/>
</dbReference>
<feature type="compositionally biased region" description="Basic and acidic residues" evidence="6">
    <location>
        <begin position="1"/>
        <end position="45"/>
    </location>
</feature>
<dbReference type="GO" id="GO:0005634">
    <property type="term" value="C:nucleus"/>
    <property type="evidence" value="ECO:0007669"/>
    <property type="project" value="UniProtKB-SubCell"/>
</dbReference>
<dbReference type="PANTHER" id="PTHR15263:SF1">
    <property type="entry name" value="NF-KAPPA-B INHIBITOR-LIKE PROTEIN 1"/>
    <property type="match status" value="1"/>
</dbReference>
<evidence type="ECO:0000256" key="2">
    <source>
        <dbReference type="ARBA" id="ARBA00022553"/>
    </source>
</evidence>
<dbReference type="KEGG" id="kpin:30175101"/>
<dbReference type="InterPro" id="IPR038753">
    <property type="entry name" value="NFKBIL1"/>
</dbReference>
<accession>A0A1B9HUM2</accession>
<feature type="region of interest" description="Disordered" evidence="6">
    <location>
        <begin position="1"/>
        <end position="95"/>
    </location>
</feature>
<dbReference type="EMBL" id="KV700117">
    <property type="protein sequence ID" value="OCF46958.1"/>
    <property type="molecule type" value="Genomic_DNA"/>
</dbReference>
<evidence type="ECO:0000256" key="1">
    <source>
        <dbReference type="ARBA" id="ARBA00004123"/>
    </source>
</evidence>
<dbReference type="Proteomes" id="UP000094020">
    <property type="component" value="Chromosome 2"/>
</dbReference>
<feature type="region of interest" description="Disordered" evidence="6">
    <location>
        <begin position="218"/>
        <end position="248"/>
    </location>
</feature>